<proteinExistence type="predicted"/>
<evidence type="ECO:0000313" key="2">
    <source>
        <dbReference type="Proteomes" id="UP000323221"/>
    </source>
</evidence>
<gene>
    <name evidence="1" type="ORF">FQ330_09085</name>
</gene>
<dbReference type="OrthoDB" id="3381577at2"/>
<name>A0A5M8QDV6_9MICO</name>
<sequence length="94" mass="10577">MPSRRPSRRAQPYVPLDVDRLMQGAARVERRAGAEWHVQPMAPRSAVKDYVCPGCGGTVVQGTAHVVVWRADSIFGDRAIEDRRHWHTGCWRAA</sequence>
<accession>A0A5M8QDV6</accession>
<dbReference type="EMBL" id="VOIR01000014">
    <property type="protein sequence ID" value="KAA6433090.1"/>
    <property type="molecule type" value="Genomic_DNA"/>
</dbReference>
<dbReference type="Proteomes" id="UP000323221">
    <property type="component" value="Unassembled WGS sequence"/>
</dbReference>
<reference evidence="1 2" key="1">
    <citation type="submission" date="2019-08" db="EMBL/GenBank/DDBJ databases">
        <title>Agrococcus lahaulensis sp. nov., isolated from a cold desert of the Indian Himalayas.</title>
        <authorList>
            <person name="Qu J.H."/>
        </authorList>
    </citation>
    <scope>NUCLEOTIDE SEQUENCE [LARGE SCALE GENOMIC DNA]</scope>
    <source>
        <strain evidence="1 2">NS18</strain>
    </source>
</reference>
<comment type="caution">
    <text evidence="1">The sequence shown here is derived from an EMBL/GenBank/DDBJ whole genome shotgun (WGS) entry which is preliminary data.</text>
</comment>
<keyword evidence="2" id="KW-1185">Reference proteome</keyword>
<organism evidence="1 2">
    <name type="scientific">Agrococcus sediminis</name>
    <dbReference type="NCBI Taxonomy" id="2599924"/>
    <lineage>
        <taxon>Bacteria</taxon>
        <taxon>Bacillati</taxon>
        <taxon>Actinomycetota</taxon>
        <taxon>Actinomycetes</taxon>
        <taxon>Micrococcales</taxon>
        <taxon>Microbacteriaceae</taxon>
        <taxon>Agrococcus</taxon>
    </lineage>
</organism>
<evidence type="ECO:0008006" key="3">
    <source>
        <dbReference type="Google" id="ProtNLM"/>
    </source>
</evidence>
<dbReference type="AlphaFoldDB" id="A0A5M8QDV6"/>
<protein>
    <recommendedName>
        <fullName evidence="3">ATP/GTP-binding protein</fullName>
    </recommendedName>
</protein>
<dbReference type="RefSeq" id="WP_128188703.1">
    <property type="nucleotide sequence ID" value="NZ_JBFBFL010000010.1"/>
</dbReference>
<evidence type="ECO:0000313" key="1">
    <source>
        <dbReference type="EMBL" id="KAA6433090.1"/>
    </source>
</evidence>